<gene>
    <name evidence="7" type="ORF">D0U04_13335</name>
    <name evidence="6" type="ORF">DJ93_456</name>
</gene>
<dbReference type="GO" id="GO:0016887">
    <property type="term" value="F:ATP hydrolysis activity"/>
    <property type="evidence" value="ECO:0007669"/>
    <property type="project" value="InterPro"/>
</dbReference>
<dbReference type="STRING" id="1405.B7492_19045"/>
<dbReference type="EMBL" id="JMQC01000008">
    <property type="protein sequence ID" value="KFM98593.1"/>
    <property type="molecule type" value="Genomic_DNA"/>
</dbReference>
<dbReference type="AlphaFoldDB" id="A0A090YII4"/>
<evidence type="ECO:0000313" key="7">
    <source>
        <dbReference type="EMBL" id="RFT66432.1"/>
    </source>
</evidence>
<keyword evidence="4 7" id="KW-0067">ATP-binding</keyword>
<keyword evidence="3" id="KW-0547">Nucleotide-binding</keyword>
<dbReference type="PROSITE" id="PS50893">
    <property type="entry name" value="ABC_TRANSPORTER_2"/>
    <property type="match status" value="1"/>
</dbReference>
<dbReference type="InterPro" id="IPR003593">
    <property type="entry name" value="AAA+_ATPase"/>
</dbReference>
<dbReference type="CDD" id="cd03230">
    <property type="entry name" value="ABC_DR_subfamily_A"/>
    <property type="match status" value="1"/>
</dbReference>
<dbReference type="Gene3D" id="3.40.50.300">
    <property type="entry name" value="P-loop containing nucleotide triphosphate hydrolases"/>
    <property type="match status" value="1"/>
</dbReference>
<protein>
    <submittedName>
        <fullName evidence="7">ABC transporter ATP-binding protein</fullName>
    </submittedName>
    <submittedName>
        <fullName evidence="6">ABC transporter family protein</fullName>
    </submittedName>
</protein>
<dbReference type="Pfam" id="PF00005">
    <property type="entry name" value="ABC_tran"/>
    <property type="match status" value="1"/>
</dbReference>
<evidence type="ECO:0000256" key="1">
    <source>
        <dbReference type="ARBA" id="ARBA00005417"/>
    </source>
</evidence>
<dbReference type="InterPro" id="IPR027417">
    <property type="entry name" value="P-loop_NTPase"/>
</dbReference>
<feature type="domain" description="ABC transporter" evidence="5">
    <location>
        <begin position="2"/>
        <end position="227"/>
    </location>
</feature>
<dbReference type="InterPro" id="IPR003439">
    <property type="entry name" value="ABC_transporter-like_ATP-bd"/>
</dbReference>
<dbReference type="GO" id="GO:0005524">
    <property type="term" value="F:ATP binding"/>
    <property type="evidence" value="ECO:0007669"/>
    <property type="project" value="UniProtKB-KW"/>
</dbReference>
<accession>A0A090YII4</accession>
<dbReference type="SMART" id="SM00382">
    <property type="entry name" value="AAA"/>
    <property type="match status" value="1"/>
</dbReference>
<dbReference type="Proteomes" id="UP000264294">
    <property type="component" value="Unassembled WGS sequence"/>
</dbReference>
<comment type="similarity">
    <text evidence="1">Belongs to the ABC transporter superfamily.</text>
</comment>
<dbReference type="Proteomes" id="UP000029389">
    <property type="component" value="Unassembled WGS sequence"/>
</dbReference>
<evidence type="ECO:0000313" key="8">
    <source>
        <dbReference type="Proteomes" id="UP000029389"/>
    </source>
</evidence>
<evidence type="ECO:0000313" key="9">
    <source>
        <dbReference type="Proteomes" id="UP000264294"/>
    </source>
</evidence>
<evidence type="ECO:0000256" key="3">
    <source>
        <dbReference type="ARBA" id="ARBA00022741"/>
    </source>
</evidence>
<dbReference type="RefSeq" id="WP_042979118.1">
    <property type="nucleotide sequence ID" value="NZ_JMQC01000008.1"/>
</dbReference>
<keyword evidence="2" id="KW-0813">Transport</keyword>
<proteinExistence type="inferred from homology"/>
<dbReference type="InterPro" id="IPR017871">
    <property type="entry name" value="ABC_transporter-like_CS"/>
</dbReference>
<name>A0A090YII4_9BACI</name>
<reference evidence="6 8" key="1">
    <citation type="submission" date="2014-04" db="EMBL/GenBank/DDBJ databases">
        <authorList>
            <person name="Bishop-Lilly K.A."/>
            <person name="Broomall S.M."/>
            <person name="Chain P.S."/>
            <person name="Chertkov O."/>
            <person name="Coyne S.R."/>
            <person name="Daligault H.E."/>
            <person name="Davenport K.W."/>
            <person name="Erkkila T."/>
            <person name="Frey K.G."/>
            <person name="Gibbons H.S."/>
            <person name="Gu W."/>
            <person name="Jaissle J."/>
            <person name="Johnson S.L."/>
            <person name="Koroleva G.I."/>
            <person name="Ladner J.T."/>
            <person name="Lo C.-C."/>
            <person name="Minogue T.D."/>
            <person name="Munk C."/>
            <person name="Palacios G.F."/>
            <person name="Redden C.L."/>
            <person name="Rosenzweig C.N."/>
            <person name="Scholz M.B."/>
            <person name="Teshima H."/>
            <person name="Xu Y."/>
        </authorList>
    </citation>
    <scope>NUCLEOTIDE SEQUENCE [LARGE SCALE GENOMIC DNA]</scope>
    <source>
        <strain evidence="6 8">BHP</strain>
    </source>
</reference>
<dbReference type="PROSITE" id="PS00211">
    <property type="entry name" value="ABC_TRANSPORTER_1"/>
    <property type="match status" value="1"/>
</dbReference>
<dbReference type="SUPFAM" id="SSF52540">
    <property type="entry name" value="P-loop containing nucleoside triphosphate hydrolases"/>
    <property type="match status" value="1"/>
</dbReference>
<evidence type="ECO:0000313" key="6">
    <source>
        <dbReference type="EMBL" id="KFM98593.1"/>
    </source>
</evidence>
<comment type="caution">
    <text evidence="6">The sequence shown here is derived from an EMBL/GenBank/DDBJ whole genome shotgun (WGS) entry which is preliminary data.</text>
</comment>
<evidence type="ECO:0000256" key="2">
    <source>
        <dbReference type="ARBA" id="ARBA00022448"/>
    </source>
</evidence>
<sequence>MISVQNVTKQFSNGKGLFDVTFQVKEGEVFGYLGPNGAGKSTTIRNLMGFIKPTAGKATIFGLDCWDEAAKIQREVGYLPGEISFIEGMNGLEFLKLMQGMRGLKETKRRDELIERLQFDVKTPIRKMSKGMKQKVGIVAAFMHDPEVLILDEPTSGLDPLMQQTFIDLILEEKQRGKTILMSSHIFTEIERTCDRVAIIKEGRLVTVENVHDLQGMRRQVIDVTVATKEELQSLTQCNLQFETMKGNTASIIVQGNYQVVLQILSKYNVTSLQTRAMDLEHLFMHYYDAKEGIKHE</sequence>
<dbReference type="PATRIC" id="fig|1405.8.peg.628"/>
<organism evidence="6 8">
    <name type="scientific">Bacillus clarus</name>
    <dbReference type="NCBI Taxonomy" id="2338372"/>
    <lineage>
        <taxon>Bacteria</taxon>
        <taxon>Bacillati</taxon>
        <taxon>Bacillota</taxon>
        <taxon>Bacilli</taxon>
        <taxon>Bacillales</taxon>
        <taxon>Bacillaceae</taxon>
        <taxon>Bacillus</taxon>
        <taxon>Bacillus cereus group</taxon>
    </lineage>
</organism>
<dbReference type="EMBL" id="QVOD01000014">
    <property type="protein sequence ID" value="RFT66432.1"/>
    <property type="molecule type" value="Genomic_DNA"/>
</dbReference>
<dbReference type="PANTHER" id="PTHR43335">
    <property type="entry name" value="ABC TRANSPORTER, ATP-BINDING PROTEIN"/>
    <property type="match status" value="1"/>
</dbReference>
<keyword evidence="9" id="KW-1185">Reference proteome</keyword>
<evidence type="ECO:0000256" key="4">
    <source>
        <dbReference type="ARBA" id="ARBA00022840"/>
    </source>
</evidence>
<dbReference type="PANTHER" id="PTHR43335:SF4">
    <property type="entry name" value="ABC TRANSPORTER, ATP-BINDING PROTEIN"/>
    <property type="match status" value="1"/>
</dbReference>
<evidence type="ECO:0000259" key="5">
    <source>
        <dbReference type="PROSITE" id="PS50893"/>
    </source>
</evidence>
<reference evidence="7 9" key="2">
    <citation type="submission" date="2018-08" db="EMBL/GenBank/DDBJ databases">
        <title>Bacillus clarus sp. nov. strain PS00077A.</title>
        <authorList>
            <person name="Mendez Acevedo M."/>
            <person name="Carroll L."/>
            <person name="Mukherjee M."/>
            <person name="Wiedmann M."/>
            <person name="Kovac J."/>
        </authorList>
    </citation>
    <scope>NUCLEOTIDE SEQUENCE [LARGE SCALE GENOMIC DNA]</scope>
    <source>
        <strain evidence="7 9">PS00077A</strain>
    </source>
</reference>